<proteinExistence type="predicted"/>
<accession>A0A0A9GEA4</accession>
<sequence length="48" mass="5369">MGNMSTRFLGRLCSCYGSRTNSSRCWHPGVEVLYTNKVSNGNSSPEKR</sequence>
<protein>
    <submittedName>
        <fullName evidence="1">Uncharacterized protein</fullName>
    </submittedName>
</protein>
<dbReference type="AlphaFoldDB" id="A0A0A9GEA4"/>
<reference evidence="1" key="1">
    <citation type="submission" date="2014-09" db="EMBL/GenBank/DDBJ databases">
        <authorList>
            <person name="Magalhaes I.L.F."/>
            <person name="Oliveira U."/>
            <person name="Santos F.R."/>
            <person name="Vidigal T.H.D.A."/>
            <person name="Brescovit A.D."/>
            <person name="Santos A.J."/>
        </authorList>
    </citation>
    <scope>NUCLEOTIDE SEQUENCE</scope>
    <source>
        <tissue evidence="1">Shoot tissue taken approximately 20 cm above the soil surface</tissue>
    </source>
</reference>
<dbReference type="EMBL" id="GBRH01176132">
    <property type="protein sequence ID" value="JAE21764.1"/>
    <property type="molecule type" value="Transcribed_RNA"/>
</dbReference>
<name>A0A0A9GEA4_ARUDO</name>
<reference evidence="1" key="2">
    <citation type="journal article" date="2015" name="Data Brief">
        <title>Shoot transcriptome of the giant reed, Arundo donax.</title>
        <authorList>
            <person name="Barrero R.A."/>
            <person name="Guerrero F.D."/>
            <person name="Moolhuijzen P."/>
            <person name="Goolsby J.A."/>
            <person name="Tidwell J."/>
            <person name="Bellgard S.E."/>
            <person name="Bellgard M.I."/>
        </authorList>
    </citation>
    <scope>NUCLEOTIDE SEQUENCE</scope>
    <source>
        <tissue evidence="1">Shoot tissue taken approximately 20 cm above the soil surface</tissue>
    </source>
</reference>
<organism evidence="1">
    <name type="scientific">Arundo donax</name>
    <name type="common">Giant reed</name>
    <name type="synonym">Donax arundinaceus</name>
    <dbReference type="NCBI Taxonomy" id="35708"/>
    <lineage>
        <taxon>Eukaryota</taxon>
        <taxon>Viridiplantae</taxon>
        <taxon>Streptophyta</taxon>
        <taxon>Embryophyta</taxon>
        <taxon>Tracheophyta</taxon>
        <taxon>Spermatophyta</taxon>
        <taxon>Magnoliopsida</taxon>
        <taxon>Liliopsida</taxon>
        <taxon>Poales</taxon>
        <taxon>Poaceae</taxon>
        <taxon>PACMAD clade</taxon>
        <taxon>Arundinoideae</taxon>
        <taxon>Arundineae</taxon>
        <taxon>Arundo</taxon>
    </lineage>
</organism>
<evidence type="ECO:0000313" key="1">
    <source>
        <dbReference type="EMBL" id="JAE21764.1"/>
    </source>
</evidence>